<dbReference type="OrthoDB" id="4927890at2759"/>
<feature type="domain" description="DUF6598" evidence="1">
    <location>
        <begin position="31"/>
        <end position="101"/>
    </location>
</feature>
<dbReference type="Proteomes" id="UP000518752">
    <property type="component" value="Unassembled WGS sequence"/>
</dbReference>
<proteinExistence type="predicted"/>
<dbReference type="Pfam" id="PF20241">
    <property type="entry name" value="DUF6598"/>
    <property type="match status" value="1"/>
</dbReference>
<dbReference type="EMBL" id="JAACJN010000035">
    <property type="protein sequence ID" value="KAF5386472.1"/>
    <property type="molecule type" value="Genomic_DNA"/>
</dbReference>
<evidence type="ECO:0000259" key="1">
    <source>
        <dbReference type="Pfam" id="PF20241"/>
    </source>
</evidence>
<keyword evidence="3" id="KW-1185">Reference proteome</keyword>
<name>A0A8H5HN87_9AGAR</name>
<sequence>MAIDHQYAGKDKIKGDGRSHSPFHIRQPLHEILSVTANNIDRENPGDLYNTITVTDSAGTENIWVRTQQNHISIKPGDNIPLEGPSRPLYAADEFYINVDLPTNPLPGERFLSIPTNIMPHPMSFIKIKSLETMARYRLATWPSQTPSMHRLASSLSRGQRELEPR</sequence>
<protein>
    <recommendedName>
        <fullName evidence="1">DUF6598 domain-containing protein</fullName>
    </recommendedName>
</protein>
<comment type="caution">
    <text evidence="2">The sequence shown here is derived from an EMBL/GenBank/DDBJ whole genome shotgun (WGS) entry which is preliminary data.</text>
</comment>
<evidence type="ECO:0000313" key="2">
    <source>
        <dbReference type="EMBL" id="KAF5386472.1"/>
    </source>
</evidence>
<dbReference type="AlphaFoldDB" id="A0A8H5HN87"/>
<organism evidence="2 3">
    <name type="scientific">Collybiopsis confluens</name>
    <dbReference type="NCBI Taxonomy" id="2823264"/>
    <lineage>
        <taxon>Eukaryota</taxon>
        <taxon>Fungi</taxon>
        <taxon>Dikarya</taxon>
        <taxon>Basidiomycota</taxon>
        <taxon>Agaricomycotina</taxon>
        <taxon>Agaricomycetes</taxon>
        <taxon>Agaricomycetidae</taxon>
        <taxon>Agaricales</taxon>
        <taxon>Marasmiineae</taxon>
        <taxon>Omphalotaceae</taxon>
        <taxon>Collybiopsis</taxon>
    </lineage>
</organism>
<evidence type="ECO:0000313" key="3">
    <source>
        <dbReference type="Proteomes" id="UP000518752"/>
    </source>
</evidence>
<reference evidence="2 3" key="1">
    <citation type="journal article" date="2020" name="ISME J.">
        <title>Uncovering the hidden diversity of litter-decomposition mechanisms in mushroom-forming fungi.</title>
        <authorList>
            <person name="Floudas D."/>
            <person name="Bentzer J."/>
            <person name="Ahren D."/>
            <person name="Johansson T."/>
            <person name="Persson P."/>
            <person name="Tunlid A."/>
        </authorList>
    </citation>
    <scope>NUCLEOTIDE SEQUENCE [LARGE SCALE GENOMIC DNA]</scope>
    <source>
        <strain evidence="2 3">CBS 406.79</strain>
    </source>
</reference>
<accession>A0A8H5HN87</accession>
<gene>
    <name evidence="2" type="ORF">D9757_005929</name>
</gene>
<dbReference type="InterPro" id="IPR046533">
    <property type="entry name" value="DUF6598"/>
</dbReference>